<sequence length="190" mass="22238">MTTDTNKKRCSWVPDDKPDYIHYHDNEWGVPVHDDRLLFEMLILEGAQAGLSWYTILKRRDSYRKAFNNFDPEQCAKMTDADLEKLLTDSNIIRNKLKVYSVRKNAWIFLEIQKKFGSFDEYLWRYVDGKPKINRPEKILATSPESDAISKDLKKYGMSFVGSTIIYAYMQAIGMVNDHMPGCWKFSIDS</sequence>
<gene>
    <name evidence="1" type="ORF">ACFORL_00190</name>
</gene>
<protein>
    <submittedName>
        <fullName evidence="1">DNA-3-methyladenine glycosylase I</fullName>
    </submittedName>
</protein>
<dbReference type="Gene3D" id="1.10.340.30">
    <property type="entry name" value="Hypothetical protein, domain 2"/>
    <property type="match status" value="1"/>
</dbReference>
<dbReference type="Pfam" id="PF03352">
    <property type="entry name" value="Adenine_glyco"/>
    <property type="match status" value="1"/>
</dbReference>
<evidence type="ECO:0000313" key="1">
    <source>
        <dbReference type="EMBL" id="MFC3907495.1"/>
    </source>
</evidence>
<dbReference type="InterPro" id="IPR011257">
    <property type="entry name" value="DNA_glycosylase"/>
</dbReference>
<accession>A0ABV8CB25</accession>
<dbReference type="SUPFAM" id="SSF48150">
    <property type="entry name" value="DNA-glycosylase"/>
    <property type="match status" value="1"/>
</dbReference>
<dbReference type="PANTHER" id="PTHR30037">
    <property type="entry name" value="DNA-3-METHYLADENINE GLYCOSYLASE 1"/>
    <property type="match status" value="1"/>
</dbReference>
<dbReference type="InterPro" id="IPR052891">
    <property type="entry name" value="DNA-3mA_glycosylase"/>
</dbReference>
<proteinExistence type="predicted"/>
<organism evidence="1 2">
    <name type="scientific">Legionella dresdenensis</name>
    <dbReference type="NCBI Taxonomy" id="450200"/>
    <lineage>
        <taxon>Bacteria</taxon>
        <taxon>Pseudomonadati</taxon>
        <taxon>Pseudomonadota</taxon>
        <taxon>Gammaproteobacteria</taxon>
        <taxon>Legionellales</taxon>
        <taxon>Legionellaceae</taxon>
        <taxon>Legionella</taxon>
    </lineage>
</organism>
<dbReference type="EMBL" id="JBHSAB010000001">
    <property type="protein sequence ID" value="MFC3907495.1"/>
    <property type="molecule type" value="Genomic_DNA"/>
</dbReference>
<dbReference type="InterPro" id="IPR005019">
    <property type="entry name" value="Adenine_glyco"/>
</dbReference>
<evidence type="ECO:0000313" key="2">
    <source>
        <dbReference type="Proteomes" id="UP001595758"/>
    </source>
</evidence>
<dbReference type="RefSeq" id="WP_382339908.1">
    <property type="nucleotide sequence ID" value="NZ_JBHSAB010000001.1"/>
</dbReference>
<dbReference type="PANTHER" id="PTHR30037:SF4">
    <property type="entry name" value="DNA-3-METHYLADENINE GLYCOSYLASE I"/>
    <property type="match status" value="1"/>
</dbReference>
<name>A0ABV8CB25_9GAMM</name>
<keyword evidence="2" id="KW-1185">Reference proteome</keyword>
<reference evidence="2" key="1">
    <citation type="journal article" date="2019" name="Int. J. Syst. Evol. Microbiol.">
        <title>The Global Catalogue of Microorganisms (GCM) 10K type strain sequencing project: providing services to taxonomists for standard genome sequencing and annotation.</title>
        <authorList>
            <consortium name="The Broad Institute Genomics Platform"/>
            <consortium name="The Broad Institute Genome Sequencing Center for Infectious Disease"/>
            <person name="Wu L."/>
            <person name="Ma J."/>
        </authorList>
    </citation>
    <scope>NUCLEOTIDE SEQUENCE [LARGE SCALE GENOMIC DNA]</scope>
    <source>
        <strain evidence="2">CCUG 59858</strain>
    </source>
</reference>
<comment type="caution">
    <text evidence="1">The sequence shown here is derived from an EMBL/GenBank/DDBJ whole genome shotgun (WGS) entry which is preliminary data.</text>
</comment>
<dbReference type="Proteomes" id="UP001595758">
    <property type="component" value="Unassembled WGS sequence"/>
</dbReference>